<dbReference type="PROSITE" id="PS51898">
    <property type="entry name" value="TYR_RECOMBINASE"/>
    <property type="match status" value="1"/>
</dbReference>
<keyword evidence="4" id="KW-0233">DNA recombination</keyword>
<keyword evidence="11" id="KW-1185">Reference proteome</keyword>
<dbReference type="PANTHER" id="PTHR30349:SF81">
    <property type="entry name" value="TYROSINE RECOMBINASE XERC"/>
    <property type="match status" value="1"/>
</dbReference>
<evidence type="ECO:0000256" key="5">
    <source>
        <dbReference type="PROSITE-ProRule" id="PRU01248"/>
    </source>
</evidence>
<dbReference type="STRING" id="1125725.HMPREF1325_1085"/>
<dbReference type="GO" id="GO:0015074">
    <property type="term" value="P:DNA integration"/>
    <property type="evidence" value="ECO:0007669"/>
    <property type="project" value="UniProtKB-KW"/>
</dbReference>
<dbReference type="InterPro" id="IPR044068">
    <property type="entry name" value="CB"/>
</dbReference>
<dbReference type="PANTHER" id="PTHR30349">
    <property type="entry name" value="PHAGE INTEGRASE-RELATED"/>
    <property type="match status" value="1"/>
</dbReference>
<proteinExistence type="predicted"/>
<keyword evidence="3 5" id="KW-0238">DNA-binding</keyword>
<evidence type="ECO:0000313" key="9">
    <source>
        <dbReference type="EMBL" id="ERK04945.1"/>
    </source>
</evidence>
<dbReference type="EMBL" id="AVQI01000008">
    <property type="protein sequence ID" value="ERK04945.1"/>
    <property type="molecule type" value="Genomic_DNA"/>
</dbReference>
<dbReference type="Proteomes" id="UP000016646">
    <property type="component" value="Unassembled WGS sequence"/>
</dbReference>
<dbReference type="InterPro" id="IPR013762">
    <property type="entry name" value="Integrase-like_cat_sf"/>
</dbReference>
<dbReference type="CDD" id="cd00798">
    <property type="entry name" value="INT_XerDC_C"/>
    <property type="match status" value="1"/>
</dbReference>
<gene>
    <name evidence="9" type="ORF">HMPREF0860_1223</name>
    <name evidence="8" type="ORF">HMPREF1325_1085</name>
</gene>
<dbReference type="Proteomes" id="UP000016412">
    <property type="component" value="Unassembled WGS sequence"/>
</dbReference>
<dbReference type="PATRIC" id="fig|1125725.3.peg.2385"/>
<dbReference type="InterPro" id="IPR010998">
    <property type="entry name" value="Integrase_recombinase_N"/>
</dbReference>
<protein>
    <submittedName>
        <fullName evidence="8">Site-specific recombinase, phage integrase family</fullName>
    </submittedName>
</protein>
<dbReference type="AlphaFoldDB" id="U2MTF4"/>
<dbReference type="OrthoDB" id="341301at2"/>
<sequence length="307" mass="34482">MAEKLTIPVILSRFYTDIVLVLRRSQKTAETYRLSASEFLSWCVEKKIKLHDIDFRELTYYLVWKKTKGCTELTIAKDISALRAFGSYLTRLGIWSENFALALDRPKAARPLPRVLSVSQIESFLSSIDTSEPLGLRDAALFELIYSCGLRASEAASLLMQNVHLNERIILVRGKGDKERIVPFGDAAKVKLSAYLSESRPLLVGKKTVAEVFVNYRGDPLSRKGLWKRFCGYEAKSGVRAKVHTLRHSFATHLLAGGADLRSVQELLGHADLSTTQIYTHVDDEQLRKNHEKYFPGHAAKGDVSAP</sequence>
<dbReference type="EMBL" id="AUZJ01000064">
    <property type="protein sequence ID" value="ERF59686.1"/>
    <property type="molecule type" value="Genomic_DNA"/>
</dbReference>
<dbReference type="GO" id="GO:0006310">
    <property type="term" value="P:DNA recombination"/>
    <property type="evidence" value="ECO:0007669"/>
    <property type="project" value="UniProtKB-KW"/>
</dbReference>
<dbReference type="InterPro" id="IPR002104">
    <property type="entry name" value="Integrase_catalytic"/>
</dbReference>
<organism evidence="8 10">
    <name type="scientific">Treponema socranskii subsp. socranskii VPI DR56BR1116 = ATCC 35536</name>
    <dbReference type="NCBI Taxonomy" id="1125725"/>
    <lineage>
        <taxon>Bacteria</taxon>
        <taxon>Pseudomonadati</taxon>
        <taxon>Spirochaetota</taxon>
        <taxon>Spirochaetia</taxon>
        <taxon>Spirochaetales</taxon>
        <taxon>Treponemataceae</taxon>
        <taxon>Treponema</taxon>
    </lineage>
</organism>
<name>U2MTF4_TRESO</name>
<evidence type="ECO:0000256" key="3">
    <source>
        <dbReference type="ARBA" id="ARBA00023125"/>
    </source>
</evidence>
<dbReference type="GO" id="GO:0003677">
    <property type="term" value="F:DNA binding"/>
    <property type="evidence" value="ECO:0007669"/>
    <property type="project" value="UniProtKB-UniRule"/>
</dbReference>
<evidence type="ECO:0000256" key="4">
    <source>
        <dbReference type="ARBA" id="ARBA00023172"/>
    </source>
</evidence>
<dbReference type="InterPro" id="IPR011010">
    <property type="entry name" value="DNA_brk_join_enz"/>
</dbReference>
<feature type="domain" description="Tyr recombinase" evidence="6">
    <location>
        <begin position="111"/>
        <end position="292"/>
    </location>
</feature>
<accession>U2MTF4</accession>
<evidence type="ECO:0000313" key="10">
    <source>
        <dbReference type="Proteomes" id="UP000016412"/>
    </source>
</evidence>
<dbReference type="Pfam" id="PF00589">
    <property type="entry name" value="Phage_integrase"/>
    <property type="match status" value="1"/>
</dbReference>
<dbReference type="Pfam" id="PF02899">
    <property type="entry name" value="Phage_int_SAM_1"/>
    <property type="match status" value="1"/>
</dbReference>
<dbReference type="Gene3D" id="1.10.150.130">
    <property type="match status" value="1"/>
</dbReference>
<evidence type="ECO:0000256" key="1">
    <source>
        <dbReference type="ARBA" id="ARBA00022829"/>
    </source>
</evidence>
<evidence type="ECO:0000313" key="11">
    <source>
        <dbReference type="Proteomes" id="UP000016646"/>
    </source>
</evidence>
<dbReference type="InterPro" id="IPR004107">
    <property type="entry name" value="Integrase_SAM-like_N"/>
</dbReference>
<evidence type="ECO:0000313" key="8">
    <source>
        <dbReference type="EMBL" id="ERF59686.1"/>
    </source>
</evidence>
<comment type="caution">
    <text evidence="8">The sequence shown here is derived from an EMBL/GenBank/DDBJ whole genome shotgun (WGS) entry which is preliminary data.</text>
</comment>
<reference evidence="10 11" key="1">
    <citation type="submission" date="2013-08" db="EMBL/GenBank/DDBJ databases">
        <authorList>
            <person name="Durkin A.S."/>
            <person name="Haft D.R."/>
            <person name="McCorrison J."/>
            <person name="Torralba M."/>
            <person name="Gillis M."/>
            <person name="Haft D.H."/>
            <person name="Methe B."/>
            <person name="Sutton G."/>
            <person name="Nelson K.E."/>
        </authorList>
    </citation>
    <scope>NUCLEOTIDE SEQUENCE [LARGE SCALE GENOMIC DNA]</scope>
    <source>
        <strain evidence="9 11">ATCC 35536</strain>
        <strain evidence="8 10">VPI DR56BR1116</strain>
    </source>
</reference>
<dbReference type="InterPro" id="IPR050090">
    <property type="entry name" value="Tyrosine_recombinase_XerCD"/>
</dbReference>
<dbReference type="SUPFAM" id="SSF56349">
    <property type="entry name" value="DNA breaking-rejoining enzymes"/>
    <property type="match status" value="1"/>
</dbReference>
<dbReference type="RefSeq" id="WP_021331418.1">
    <property type="nucleotide sequence ID" value="NZ_AUZJ01000064.1"/>
</dbReference>
<keyword evidence="1" id="KW-0159">Chromosome partition</keyword>
<dbReference type="eggNOG" id="COG4974">
    <property type="taxonomic scope" value="Bacteria"/>
</dbReference>
<dbReference type="PROSITE" id="PS51900">
    <property type="entry name" value="CB"/>
    <property type="match status" value="1"/>
</dbReference>
<evidence type="ECO:0000256" key="2">
    <source>
        <dbReference type="ARBA" id="ARBA00022908"/>
    </source>
</evidence>
<evidence type="ECO:0000259" key="6">
    <source>
        <dbReference type="PROSITE" id="PS51898"/>
    </source>
</evidence>
<keyword evidence="2" id="KW-0229">DNA integration</keyword>
<evidence type="ECO:0000259" key="7">
    <source>
        <dbReference type="PROSITE" id="PS51900"/>
    </source>
</evidence>
<dbReference type="Gene3D" id="1.10.443.10">
    <property type="entry name" value="Intergrase catalytic core"/>
    <property type="match status" value="1"/>
</dbReference>
<feature type="domain" description="Core-binding (CB)" evidence="7">
    <location>
        <begin position="5"/>
        <end position="90"/>
    </location>
</feature>
<dbReference type="GO" id="GO:0007059">
    <property type="term" value="P:chromosome segregation"/>
    <property type="evidence" value="ECO:0007669"/>
    <property type="project" value="UniProtKB-KW"/>
</dbReference>